<evidence type="ECO:0000313" key="3">
    <source>
        <dbReference type="Proteomes" id="UP000179734"/>
    </source>
</evidence>
<dbReference type="EMBL" id="MLQM01000106">
    <property type="protein sequence ID" value="OHV00687.1"/>
    <property type="molecule type" value="Genomic_DNA"/>
</dbReference>
<protein>
    <submittedName>
        <fullName evidence="1">Uncharacterized protein</fullName>
    </submittedName>
</protein>
<dbReference type="Proteomes" id="UP000179734">
    <property type="component" value="Unassembled WGS sequence"/>
</dbReference>
<dbReference type="EMBL" id="PPEA01000537">
    <property type="protein sequence ID" value="PQM46149.1"/>
    <property type="molecule type" value="Genomic_DNA"/>
</dbReference>
<sequence>MVGGLVVAVIAAVVAAVLVFAGGSSPKPPKASARDLLLTQSDFPTLDPAGKFTTTTGKEEKADDQTISVSPSECNDMLGKDAATADTAKAELDNTDAVGGGGDSRGGYTVRVTKAVNPQYSSEFQAVLDKCGQVTFKGDVLTLKGTIKRLNVSGTKVPVNAAVASLQPDNSPAPAKVKLTMQVFLAVVRGTSVEVLSNRIALNGGADSDTPDQGAVSLFNKQVEKIQDAA</sequence>
<reference evidence="1 3" key="1">
    <citation type="submission" date="2016-10" db="EMBL/GenBank/DDBJ databases">
        <title>Genome sequence of Mycobacterium talmonii.</title>
        <authorList>
            <person name="Greninger A.L."/>
            <person name="Elliott B."/>
            <person name="Vasireddy S."/>
            <person name="Vasireddy R."/>
        </authorList>
    </citation>
    <scope>NUCLEOTIDE SEQUENCE [LARGE SCALE GENOMIC DNA]</scope>
    <source>
        <strain evidence="1">MO-5499</strain>
        <strain evidence="3">NE-TNMC-100812</strain>
    </source>
</reference>
<comment type="caution">
    <text evidence="1">The sequence shown here is derived from an EMBL/GenBank/DDBJ whole genome shotgun (WGS) entry which is preliminary data.</text>
</comment>
<proteinExistence type="predicted"/>
<reference evidence="2 4" key="2">
    <citation type="journal article" date="2017" name="Int. J. Syst. Evol. Microbiol.">
        <title>Mycobacterium talmoniae sp. nov., a slowly growing mycobacterium isolated from human respiratory samples.</title>
        <authorList>
            <person name="Davidson R.M."/>
            <person name="DeGroote M.A."/>
            <person name="Marola J.L."/>
            <person name="Buss S."/>
            <person name="Jones V."/>
            <person name="McNeil M.R."/>
            <person name="Freifeld A.G."/>
            <person name="Elaine Epperson L."/>
            <person name="Hasan N.A."/>
            <person name="Jackson M."/>
            <person name="Iwen P.C."/>
            <person name="Salfinger M."/>
            <person name="Strong M."/>
        </authorList>
    </citation>
    <scope>NUCLEOTIDE SEQUENCE [LARGE SCALE GENOMIC DNA]</scope>
    <source>
        <strain evidence="2 4">ATCC BAA-2683</strain>
    </source>
</reference>
<gene>
    <name evidence="1" type="ORF">BKN37_17705</name>
    <name evidence="2" type="ORF">C1Y40_03682</name>
</gene>
<dbReference type="Proteomes" id="UP000238296">
    <property type="component" value="Unassembled WGS sequence"/>
</dbReference>
<dbReference type="AlphaFoldDB" id="A0A1S1NGH8"/>
<reference evidence="2" key="3">
    <citation type="submission" date="2018-01" db="EMBL/GenBank/DDBJ databases">
        <authorList>
            <person name="Gaut B.S."/>
            <person name="Morton B.R."/>
            <person name="Clegg M.T."/>
            <person name="Duvall M.R."/>
        </authorList>
    </citation>
    <scope>NUCLEOTIDE SEQUENCE</scope>
    <source>
        <strain evidence="2">ATCC BAA-2683</strain>
    </source>
</reference>
<name>A0A1S1NGH8_9MYCO</name>
<evidence type="ECO:0000313" key="1">
    <source>
        <dbReference type="EMBL" id="OHV00687.1"/>
    </source>
</evidence>
<evidence type="ECO:0000313" key="4">
    <source>
        <dbReference type="Proteomes" id="UP000238296"/>
    </source>
</evidence>
<keyword evidence="3" id="KW-1185">Reference proteome</keyword>
<organism evidence="1 3">
    <name type="scientific">Mycobacterium talmoniae</name>
    <dbReference type="NCBI Taxonomy" id="1858794"/>
    <lineage>
        <taxon>Bacteria</taxon>
        <taxon>Bacillati</taxon>
        <taxon>Actinomycetota</taxon>
        <taxon>Actinomycetes</taxon>
        <taxon>Mycobacteriales</taxon>
        <taxon>Mycobacteriaceae</taxon>
        <taxon>Mycobacterium</taxon>
    </lineage>
</organism>
<accession>A0A1S1NGH8</accession>
<evidence type="ECO:0000313" key="2">
    <source>
        <dbReference type="EMBL" id="PQM46149.1"/>
    </source>
</evidence>